<dbReference type="InterPro" id="IPR022044">
    <property type="entry name" value="TcdB_toxin_mid/C"/>
</dbReference>
<sequence>MGEALGKVGMTGQAGLTLPLPVSAGRGHAPSAVLAYGSGSGNGPFGLGWSLAGPWEIRRRTSLGVPRYQDDDLFLGPDGEVLVIAAGDDNPVTVSTYGDLTLDQSYTVTRYLPRIESGFDRIERWQGKDDGNDFWLVHGSDGQLHCAGKSVAARVADPADASRIARWLLEESVTPSGEHISYQYRHENADGVTLSGAEALRDHAAQCYPLQFQYGNTVPCVPLYAWGQGDPPVWLFTLVFDYGERGTDGMTAPPWTAPDSWPVRQDPFSDYACGFELRTLRLCRQVLMFHQFAALGTAPVLVGRLLFDHDETPLCSQLVGARHWAYDSRGTPLSLPPLDLGYAPFSTDWPADGYQPFPALPGLDESPHYQLVDLYGEGLPGVLYRNGSDWRYRPPQRDAQSGGDAIAYGPWESLPLVPTLQADSMALMDLNGDGRLDWLLASPGLSGYFTLNPDHSWSGFVPFPALPTEFHHPEAQLADLIGAGLSDLALIGPRSVRLYANRREAGFGPGEQVDCPDATLPTIGHDPAALVAFSDILGSGQQHLVRIRHDRIECWPNLGRGHFGAMLTLADDLPFDAASFNPARVFLADLDGSGAADMIYAESDQIRIFLNQSGNGFDSNGHTLPLPAGIRFDDLCHLAFADVGGNGTASLVLSVPHMTPQHWRYDFAAAKPYLLTSMNNNMGAGTTWSYRGSAQEWLDEKQAAPEHVCSLPFAMPLLSRMVSTDEITGNTLTQQYHYRQGVYDGACREFRGFGFVQHLDTDACAVPTGSDDDYSPPTLTRAWYHTGVQDAEDNPADTPYADPALFALGPSRFSSLNTGTGADDVLPAPDASTLFQLSRALKGSLLRQEVYGQDGSAQAGVPYHVQTARYQVRLLQPASDTQPYAVVLPMLLEQLDVHYERIASDPLVQQQVTLQVDAYGVPTTAVAINYARRPQGEVDPYPSTLPATLWDSSYDDAQQSLRLTESLTGVYHLTDPQAWRLGLPWQQRRNVVTDPDGYAGYPVGNSSTGLDYEALVQPDGVLGDSQPRDYAGQSLVCYFNQAGTAQQDAQSAPPWLALVHHIEVAELDAEALHAYDDVPDFDLKTELAAAGYAEQPLLFPRADESAATVWVIAHGYHGYVDAEGAWLPFNLPRTQQSSLLVGASTLAYDDDSCVVVSSTDALGNQTRTACDYRFLAPWQLIDANGNKQEVLFDALGRVCATSFYGSELDENDAVISTGFNPVADYDAGAAALASIDAALDDPAGAVQGCASACLYQSDSWMGSISQAGLAAYGSAAQAAAWWQALLHAHLIAPDGRIRSRGHAWARGATDIAGLPSSLRPLLTDAPRSPVQSAILQADQYPGAGTAAQIRIALTQSDGFGRALQSKQKAEPGDAYQVDADGNVLLDDNGMPVVADTGTAPRWTVSGRVEYDNKGQPIRQYQPYFINAPQYVNDSSIRNWGYADTHYHDALGREIRVVTALGYLRRHSDYPWFSVDEDENDTLSEVLSAQGAR</sequence>
<keyword evidence="3" id="KW-0843">Virulence</keyword>
<evidence type="ECO:0000256" key="3">
    <source>
        <dbReference type="ARBA" id="ARBA00023026"/>
    </source>
</evidence>
<organism evidence="6 7">
    <name type="scientific">Microvirgula aerodenitrificans</name>
    <dbReference type="NCBI Taxonomy" id="57480"/>
    <lineage>
        <taxon>Bacteria</taxon>
        <taxon>Pseudomonadati</taxon>
        <taxon>Pseudomonadota</taxon>
        <taxon>Betaproteobacteria</taxon>
        <taxon>Neisseriales</taxon>
        <taxon>Aquaspirillaceae</taxon>
        <taxon>Microvirgula</taxon>
    </lineage>
</organism>
<dbReference type="PRINTS" id="PR01341">
    <property type="entry name" value="SALSPVBPROT"/>
</dbReference>
<dbReference type="Pfam" id="PF03534">
    <property type="entry name" value="SpvB"/>
    <property type="match status" value="1"/>
</dbReference>
<evidence type="ECO:0000313" key="6">
    <source>
        <dbReference type="EMBL" id="AVY96055.1"/>
    </source>
</evidence>
<gene>
    <name evidence="6" type="ORF">DAI18_10450</name>
</gene>
<dbReference type="InterPro" id="IPR022045">
    <property type="entry name" value="TcdB_toxin_mid/N"/>
</dbReference>
<dbReference type="GO" id="GO:0005576">
    <property type="term" value="C:extracellular region"/>
    <property type="evidence" value="ECO:0007669"/>
    <property type="project" value="UniProtKB-SubCell"/>
</dbReference>
<protein>
    <submittedName>
        <fullName evidence="6">Insecticidal toxin complex</fullName>
    </submittedName>
</protein>
<evidence type="ECO:0000259" key="5">
    <source>
        <dbReference type="Pfam" id="PF12256"/>
    </source>
</evidence>
<evidence type="ECO:0000256" key="1">
    <source>
        <dbReference type="ARBA" id="ARBA00004613"/>
    </source>
</evidence>
<dbReference type="GO" id="GO:0005737">
    <property type="term" value="C:cytoplasm"/>
    <property type="evidence" value="ECO:0007669"/>
    <property type="project" value="InterPro"/>
</dbReference>
<dbReference type="Proteomes" id="UP000244173">
    <property type="component" value="Chromosome"/>
</dbReference>
<comment type="subcellular location">
    <subcellularLocation>
        <location evidence="1">Secreted</location>
    </subcellularLocation>
</comment>
<evidence type="ECO:0000256" key="2">
    <source>
        <dbReference type="ARBA" id="ARBA00022525"/>
    </source>
</evidence>
<dbReference type="InterPro" id="IPR003284">
    <property type="entry name" value="Sal_SpvB"/>
</dbReference>
<name>A0A2S0PFD7_9NEIS</name>
<accession>A0A2S0PFD7</accession>
<dbReference type="OrthoDB" id="8596388at2"/>
<evidence type="ECO:0000313" key="7">
    <source>
        <dbReference type="Proteomes" id="UP000244173"/>
    </source>
</evidence>
<dbReference type="KEGG" id="maer:DAI18_10450"/>
<proteinExistence type="predicted"/>
<keyword evidence="7" id="KW-1185">Reference proteome</keyword>
<dbReference type="InterPro" id="IPR028994">
    <property type="entry name" value="Integrin_alpha_N"/>
</dbReference>
<reference evidence="6 7" key="1">
    <citation type="submission" date="2018-04" db="EMBL/GenBank/DDBJ databases">
        <title>Denitrifier Microvirgula.</title>
        <authorList>
            <person name="Anderson E."/>
            <person name="Jang J."/>
            <person name="Ishii S."/>
        </authorList>
    </citation>
    <scope>NUCLEOTIDE SEQUENCE [LARGE SCALE GENOMIC DNA]</scope>
    <source>
        <strain evidence="6 7">BE2.4</strain>
    </source>
</reference>
<dbReference type="Pfam" id="PF12256">
    <property type="entry name" value="TcdB_toxin_midN"/>
    <property type="match status" value="1"/>
</dbReference>
<dbReference type="EMBL" id="CP028519">
    <property type="protein sequence ID" value="AVY96055.1"/>
    <property type="molecule type" value="Genomic_DNA"/>
</dbReference>
<dbReference type="STRING" id="1122240.GCA_000620105_00125"/>
<feature type="domain" description="Insecticide toxin TcdB middle/C-terminal" evidence="4">
    <location>
        <begin position="836"/>
        <end position="983"/>
    </location>
</feature>
<dbReference type="SUPFAM" id="SSF69318">
    <property type="entry name" value="Integrin alpha N-terminal domain"/>
    <property type="match status" value="1"/>
</dbReference>
<keyword evidence="2" id="KW-0964">Secreted</keyword>
<dbReference type="Pfam" id="PF12255">
    <property type="entry name" value="TcdB_toxin_midC"/>
    <property type="match status" value="1"/>
</dbReference>
<evidence type="ECO:0000259" key="4">
    <source>
        <dbReference type="Pfam" id="PF12255"/>
    </source>
</evidence>
<feature type="domain" description="Insecticide toxin TcdB middle/N-terminal" evidence="5">
    <location>
        <begin position="621"/>
        <end position="787"/>
    </location>
</feature>